<name>A0A6J0CET0_NEOLC</name>
<feature type="compositionally biased region" description="Basic residues" evidence="1">
    <location>
        <begin position="376"/>
        <end position="388"/>
    </location>
</feature>
<dbReference type="GeneID" id="107227823"/>
<feature type="compositionally biased region" description="Polar residues" evidence="1">
    <location>
        <begin position="491"/>
        <end position="500"/>
    </location>
</feature>
<feature type="region of interest" description="Disordered" evidence="1">
    <location>
        <begin position="1030"/>
        <end position="1059"/>
    </location>
</feature>
<feature type="compositionally biased region" description="Low complexity" evidence="1">
    <location>
        <begin position="703"/>
        <end position="715"/>
    </location>
</feature>
<dbReference type="InParanoid" id="A0A6J0CET0"/>
<feature type="region of interest" description="Disordered" evidence="1">
    <location>
        <begin position="354"/>
        <end position="395"/>
    </location>
</feature>
<feature type="compositionally biased region" description="Polar residues" evidence="1">
    <location>
        <begin position="1110"/>
        <end position="1125"/>
    </location>
</feature>
<keyword evidence="2" id="KW-1185">Reference proteome</keyword>
<dbReference type="KEGG" id="nlo:107227823"/>
<feature type="region of interest" description="Disordered" evidence="1">
    <location>
        <begin position="982"/>
        <end position="1014"/>
    </location>
</feature>
<organism evidence="3">
    <name type="scientific">Neodiprion lecontei</name>
    <name type="common">Redheaded pine sawfly</name>
    <dbReference type="NCBI Taxonomy" id="441921"/>
    <lineage>
        <taxon>Eukaryota</taxon>
        <taxon>Metazoa</taxon>
        <taxon>Ecdysozoa</taxon>
        <taxon>Arthropoda</taxon>
        <taxon>Hexapoda</taxon>
        <taxon>Insecta</taxon>
        <taxon>Pterygota</taxon>
        <taxon>Neoptera</taxon>
        <taxon>Endopterygota</taxon>
        <taxon>Hymenoptera</taxon>
        <taxon>Tenthredinoidea</taxon>
        <taxon>Diprionidae</taxon>
        <taxon>Diprioninae</taxon>
        <taxon>Neodiprion</taxon>
    </lineage>
</organism>
<feature type="region of interest" description="Disordered" evidence="1">
    <location>
        <begin position="584"/>
        <end position="617"/>
    </location>
</feature>
<feature type="region of interest" description="Disordered" evidence="1">
    <location>
        <begin position="792"/>
        <end position="877"/>
    </location>
</feature>
<feature type="region of interest" description="Disordered" evidence="1">
    <location>
        <begin position="464"/>
        <end position="503"/>
    </location>
</feature>
<evidence type="ECO:0000256" key="1">
    <source>
        <dbReference type="SAM" id="MobiDB-lite"/>
    </source>
</evidence>
<feature type="region of interest" description="Disordered" evidence="1">
    <location>
        <begin position="196"/>
        <end position="234"/>
    </location>
</feature>
<gene>
    <name evidence="3" type="primary">LOC107227823</name>
</gene>
<feature type="region of interest" description="Disordered" evidence="1">
    <location>
        <begin position="1089"/>
        <end position="1125"/>
    </location>
</feature>
<dbReference type="OrthoDB" id="7685493at2759"/>
<dbReference type="Proteomes" id="UP000829291">
    <property type="component" value="Chromosome 2"/>
</dbReference>
<evidence type="ECO:0000313" key="3">
    <source>
        <dbReference type="RefSeq" id="XP_015524569.2"/>
    </source>
</evidence>
<protein>
    <submittedName>
        <fullName evidence="3">Uncharacterized protein LOC107227823</fullName>
    </submittedName>
</protein>
<dbReference type="RefSeq" id="XP_015524569.2">
    <property type="nucleotide sequence ID" value="XM_015669083.2"/>
</dbReference>
<accession>A0A6J0CET0</accession>
<feature type="compositionally biased region" description="Polar residues" evidence="1">
    <location>
        <begin position="846"/>
        <end position="857"/>
    </location>
</feature>
<feature type="compositionally biased region" description="Polar residues" evidence="1">
    <location>
        <begin position="1032"/>
        <end position="1044"/>
    </location>
</feature>
<feature type="compositionally biased region" description="Polar residues" evidence="1">
    <location>
        <begin position="864"/>
        <end position="877"/>
    </location>
</feature>
<feature type="compositionally biased region" description="Low complexity" evidence="1">
    <location>
        <begin position="598"/>
        <end position="610"/>
    </location>
</feature>
<proteinExistence type="predicted"/>
<evidence type="ECO:0000313" key="2">
    <source>
        <dbReference type="Proteomes" id="UP000829291"/>
    </source>
</evidence>
<feature type="compositionally biased region" description="Polar residues" evidence="1">
    <location>
        <begin position="196"/>
        <end position="206"/>
    </location>
</feature>
<feature type="compositionally biased region" description="Polar residues" evidence="1">
    <location>
        <begin position="358"/>
        <end position="371"/>
    </location>
</feature>
<feature type="region of interest" description="Disordered" evidence="1">
    <location>
        <begin position="732"/>
        <end position="753"/>
    </location>
</feature>
<feature type="compositionally biased region" description="Polar residues" evidence="1">
    <location>
        <begin position="797"/>
        <end position="825"/>
    </location>
</feature>
<dbReference type="AlphaFoldDB" id="A0A6J0CET0"/>
<reference evidence="3" key="1">
    <citation type="submission" date="2025-08" db="UniProtKB">
        <authorList>
            <consortium name="RefSeq"/>
        </authorList>
    </citation>
    <scope>IDENTIFICATION</scope>
    <source>
        <tissue evidence="3">Thorax and Abdomen</tissue>
    </source>
</reference>
<feature type="region of interest" description="Disordered" evidence="1">
    <location>
        <begin position="688"/>
        <end position="718"/>
    </location>
</feature>
<sequence length="1125" mass="126326">MYKDRNLMKSSELDGNSEDDFDFCNTETGQKFTIKWSPTEDIRHISKHRFGSTRLLSRSVPRRKRSLFQYRINRSLNFEIGAPRRDTVFKSPNFDSDESPICNEKYLTRSAKILRSLNINYSPSNKRTTKINKALNFDLSPTPTKIFNSAENLCKKESPNFDSNLSKTSKINKTLNFSSSSNSSNLSSCLGTSIDSIDENQNQTPSHRNRKVKKSLNYLTPSPKPNANLPRSVNKTPMSREEFINNLKHNAETPDFHIAKQSVKKSKQYDRMSVSTPRNLFQDFEDDDKDVRPTTPENIVQFVPESMSAIKKSHKKERQSYRSEKLYARQLIENCLKTENKSEDSIMLTHSDERPATPITNDSYPSPNYSVGSIKQSHKKDKSKKRTIINHSEDEISDSGSIFDYTEMQENKPIVESEILNSSENNLSPISNTSSGFGVIPFKQEVDQRSMCLDNSIEDFSGRGSSFDYSATPETKGETNIGNLPYKTDVQDNSSHSSQIADREPLKLSFDKLELISPVKDEQEAVQSCSQADNENAKRSVTPENVVNILDQIMTDSIKKSHKKIKDKKKKILFKPHASVHNVLVESPSPDNSQQLQPSSPTSNLNSSESVVRAVTPENVNSSRLLMGQYSSVKKSHKKNKHQKIVTEFAKRHKYFNSDTQQKTSDDACLISGIETLPLSCDSFASSASKKHKSMSDESVMRSASATESEASSATPDKLLAIDRSIELSISDRSPLDRSSPNKRKKSLLINETGISNSSGDSCHIESLSMEYESAEEEFKIFTPIKKRRSLLRPTDSETIPKTSAEMKQSNSLECSGDKNLSTEDGSFKSVENGFDTPNHEKDSPVVTQSNSESQISGEGCDGENSNGPSTPKNRFTSELIFDINSIKKSHKKDKKSSRLRRNLNVDSEKNDFHLIETKTSVEDEKPFVSFQTIKHNELILENEFENPKPSTSLGCTLTTTPPNCSRIISFLKLRQADSIKRSHKKIREQRRQCTINKDPDLSDDGSLFDSSDRIDVNGANDSIDILEGENETSLRSKTASANPNDEGAPEDLVHTPPNKSNMLIQIESIKKSHKKDREFKRSITNAVNPELSDDGSICDPNEKIDESVSDINEIQASRDASPSN</sequence>
<feature type="compositionally biased region" description="Polar residues" evidence="1">
    <location>
        <begin position="464"/>
        <end position="482"/>
    </location>
</feature>